<dbReference type="PROSITE" id="PS50144">
    <property type="entry name" value="MATH"/>
    <property type="match status" value="1"/>
</dbReference>
<dbReference type="InterPro" id="IPR038765">
    <property type="entry name" value="Papain-like_cys_pep_sf"/>
</dbReference>
<dbReference type="Pfam" id="PF02493">
    <property type="entry name" value="MORN"/>
    <property type="match status" value="4"/>
</dbReference>
<dbReference type="SUPFAM" id="SSF57850">
    <property type="entry name" value="RING/U-box"/>
    <property type="match status" value="1"/>
</dbReference>
<dbReference type="EMBL" id="ML995867">
    <property type="protein sequence ID" value="KAF2766735.1"/>
    <property type="molecule type" value="Genomic_DNA"/>
</dbReference>
<dbReference type="SUPFAM" id="SSF82185">
    <property type="entry name" value="Histone H3 K4-specific methyltransferase SET7/9 N-terminal domain"/>
    <property type="match status" value="1"/>
</dbReference>
<dbReference type="PANTHER" id="PTHR43215">
    <property type="entry name" value="RADIAL SPOKE HEAD 1 HOMOLOG"/>
    <property type="match status" value="1"/>
</dbReference>
<evidence type="ECO:0000256" key="5">
    <source>
        <dbReference type="SAM" id="MobiDB-lite"/>
    </source>
</evidence>
<dbReference type="InterPro" id="IPR003409">
    <property type="entry name" value="MORN"/>
</dbReference>
<dbReference type="GO" id="GO:0005737">
    <property type="term" value="C:cytoplasm"/>
    <property type="evidence" value="ECO:0007669"/>
    <property type="project" value="UniProtKB-SubCell"/>
</dbReference>
<evidence type="ECO:0000256" key="2">
    <source>
        <dbReference type="ARBA" id="ARBA00022490"/>
    </source>
</evidence>
<evidence type="ECO:0000256" key="1">
    <source>
        <dbReference type="ARBA" id="ARBA00004496"/>
    </source>
</evidence>
<feature type="compositionally biased region" description="Basic and acidic residues" evidence="5">
    <location>
        <begin position="128"/>
        <end position="142"/>
    </location>
</feature>
<dbReference type="OrthoDB" id="294378at2759"/>
<dbReference type="InterPro" id="IPR013083">
    <property type="entry name" value="Znf_RING/FYVE/PHD"/>
</dbReference>
<dbReference type="Proteomes" id="UP000799436">
    <property type="component" value="Unassembled WGS sequence"/>
</dbReference>
<dbReference type="SUPFAM" id="SSF54001">
    <property type="entry name" value="Cysteine proteinases"/>
    <property type="match status" value="1"/>
</dbReference>
<dbReference type="SMART" id="SM00698">
    <property type="entry name" value="MORN"/>
    <property type="match status" value="4"/>
</dbReference>
<keyword evidence="2" id="KW-0963">Cytoplasm</keyword>
<sequence length="902" mass="102143">MAAPPPPPPTNIPTLPADLFRSVDDIDLHPTRQMADIGSSQQALVTTAANDTSPQLPVMAPQPPMNLDFETHPPAIPPHMPRDEERPPRNRSGSQSRSRSRSDADDEISRSRSQSSDRSSAEDEEDRDYSRWRHIEEDKTEPCQDELDFIESRPEHSALDHEHWQKEAFFALDDPAFTTRGEGRIDWVIHRFNGTKEEPNKETILRSQVVNIAGFDWQIKFFPKGNSTEFLSLYIDNLTLASPEWEEYEEFNNPPFPFLKGADNTWTKKRRSVAAQVAINMYNPAEPRTNEFRSDATRFTKKSADYGWKYFSHRDDFHLRRHGQRQAMLRDDKLALTAYIRVVDDPTSCLWDPENGDRYESSILNTSLRPFVGRSSFQMTIVPLLHFTPFRDLIKQMTAEDQGGKMLQQHLYKMYTRLVSRSHRRRGMNSDEPSDGAQILHHISKILLRDNKIGEAARELLGVINTNSAAVHSNRLQTKTCASVQEAIDKLEAPIATPVLLTLELQRHEFDRTRRRWNKLTNKVHISDEIVVSGLRYHLFAAVTHCGHLRSNKHNCAVRVNDLWYSYDSDSVVAMTRRQAIDAFEGDKVTEGKNIAERRDSPISMLSDGDSDEEVIYLTMYVRRDHLPLATPHSEWWDVPKWLRPESQPGLVAEPHLIEASANEDVTAGAVEVSGELPPVPPLGLNREPTLPRIGPPSLVVGQAPNNDGAATPEHINTDGEGDVVMSDAEDVRTVDEVPRNCTVDALGRDYYSGGYLKSGKYHGQGHLIAINGDEYIGDFVHGQKTGTGKMTYANGNTYEGQWLENEHHGQGKYIVASTKTVYEGGWKHGQKHGDFVLRGTVTEDDRAYCTICFTEEINTAFMDCGHVLTCRKCASRVDDCPVCRKRVHGRLQLFGVKMSME</sequence>
<feature type="compositionally biased region" description="Basic and acidic residues" evidence="5">
    <location>
        <begin position="100"/>
        <end position="110"/>
    </location>
</feature>
<keyword evidence="9" id="KW-1185">Reference proteome</keyword>
<dbReference type="PANTHER" id="PTHR43215:SF14">
    <property type="entry name" value="RADIAL SPOKE HEAD 1 HOMOLOG"/>
    <property type="match status" value="1"/>
</dbReference>
<dbReference type="InterPro" id="IPR008974">
    <property type="entry name" value="TRAF-like"/>
</dbReference>
<dbReference type="CDD" id="cd02257">
    <property type="entry name" value="Peptidase_C19"/>
    <property type="match status" value="1"/>
</dbReference>
<dbReference type="Gene3D" id="3.30.40.10">
    <property type="entry name" value="Zinc/RING finger domain, C3HC4 (zinc finger)"/>
    <property type="match status" value="1"/>
</dbReference>
<dbReference type="GO" id="GO:0004843">
    <property type="term" value="F:cysteine-type deubiquitinase activity"/>
    <property type="evidence" value="ECO:0007669"/>
    <property type="project" value="InterPro"/>
</dbReference>
<dbReference type="SMART" id="SM00184">
    <property type="entry name" value="RING"/>
    <property type="match status" value="1"/>
</dbReference>
<evidence type="ECO:0008006" key="10">
    <source>
        <dbReference type="Google" id="ProtNLM"/>
    </source>
</evidence>
<organism evidence="8 9">
    <name type="scientific">Teratosphaeria nubilosa</name>
    <dbReference type="NCBI Taxonomy" id="161662"/>
    <lineage>
        <taxon>Eukaryota</taxon>
        <taxon>Fungi</taxon>
        <taxon>Dikarya</taxon>
        <taxon>Ascomycota</taxon>
        <taxon>Pezizomycotina</taxon>
        <taxon>Dothideomycetes</taxon>
        <taxon>Dothideomycetidae</taxon>
        <taxon>Mycosphaerellales</taxon>
        <taxon>Teratosphaeriaceae</taxon>
        <taxon>Teratosphaeria</taxon>
    </lineage>
</organism>
<dbReference type="Gene3D" id="2.20.110.10">
    <property type="entry name" value="Histone H3 K4-specific methyltransferase SET7/9 N-terminal domain"/>
    <property type="match status" value="1"/>
</dbReference>
<name>A0A6G1L1P0_9PEZI</name>
<dbReference type="GO" id="GO:0016579">
    <property type="term" value="P:protein deubiquitination"/>
    <property type="evidence" value="ECO:0007669"/>
    <property type="project" value="InterPro"/>
</dbReference>
<dbReference type="Gene3D" id="2.60.210.10">
    <property type="entry name" value="Apoptosis, Tumor Necrosis Factor Receptor Associated Protein 2, Chain A"/>
    <property type="match status" value="1"/>
</dbReference>
<dbReference type="InterPro" id="IPR001394">
    <property type="entry name" value="Peptidase_C19_UCH"/>
</dbReference>
<feature type="domain" description="MATH" evidence="7">
    <location>
        <begin position="182"/>
        <end position="340"/>
    </location>
</feature>
<dbReference type="PROSITE" id="PS50089">
    <property type="entry name" value="ZF_RING_2"/>
    <property type="match status" value="1"/>
</dbReference>
<feature type="region of interest" description="Disordered" evidence="5">
    <location>
        <begin position="31"/>
        <end position="145"/>
    </location>
</feature>
<keyword evidence="4" id="KW-0863">Zinc-finger</keyword>
<dbReference type="InterPro" id="IPR002083">
    <property type="entry name" value="MATH/TRAF_dom"/>
</dbReference>
<dbReference type="Gene3D" id="3.90.70.10">
    <property type="entry name" value="Cysteine proteinases"/>
    <property type="match status" value="1"/>
</dbReference>
<evidence type="ECO:0000256" key="4">
    <source>
        <dbReference type="PROSITE-ProRule" id="PRU00175"/>
    </source>
</evidence>
<dbReference type="Pfam" id="PF00443">
    <property type="entry name" value="UCH"/>
    <property type="match status" value="1"/>
</dbReference>
<evidence type="ECO:0000313" key="9">
    <source>
        <dbReference type="Proteomes" id="UP000799436"/>
    </source>
</evidence>
<dbReference type="SUPFAM" id="SSF49599">
    <property type="entry name" value="TRAF domain-like"/>
    <property type="match status" value="1"/>
</dbReference>
<dbReference type="InterPro" id="IPR001841">
    <property type="entry name" value="Znf_RING"/>
</dbReference>
<evidence type="ECO:0000256" key="3">
    <source>
        <dbReference type="ARBA" id="ARBA00022737"/>
    </source>
</evidence>
<evidence type="ECO:0000259" key="7">
    <source>
        <dbReference type="PROSITE" id="PS50144"/>
    </source>
</evidence>
<dbReference type="Pfam" id="PF13920">
    <property type="entry name" value="zf-C3HC4_3"/>
    <property type="match status" value="1"/>
</dbReference>
<accession>A0A6G1L1P0</accession>
<dbReference type="AlphaFoldDB" id="A0A6G1L1P0"/>
<reference evidence="8" key="1">
    <citation type="journal article" date="2020" name="Stud. Mycol.">
        <title>101 Dothideomycetes genomes: a test case for predicting lifestyles and emergence of pathogens.</title>
        <authorList>
            <person name="Haridas S."/>
            <person name="Albert R."/>
            <person name="Binder M."/>
            <person name="Bloem J."/>
            <person name="Labutti K."/>
            <person name="Salamov A."/>
            <person name="Andreopoulos B."/>
            <person name="Baker S."/>
            <person name="Barry K."/>
            <person name="Bills G."/>
            <person name="Bluhm B."/>
            <person name="Cannon C."/>
            <person name="Castanera R."/>
            <person name="Culley D."/>
            <person name="Daum C."/>
            <person name="Ezra D."/>
            <person name="Gonzalez J."/>
            <person name="Henrissat B."/>
            <person name="Kuo A."/>
            <person name="Liang C."/>
            <person name="Lipzen A."/>
            <person name="Lutzoni F."/>
            <person name="Magnuson J."/>
            <person name="Mondo S."/>
            <person name="Nolan M."/>
            <person name="Ohm R."/>
            <person name="Pangilinan J."/>
            <person name="Park H.-J."/>
            <person name="Ramirez L."/>
            <person name="Alfaro M."/>
            <person name="Sun H."/>
            <person name="Tritt A."/>
            <person name="Yoshinaga Y."/>
            <person name="Zwiers L.-H."/>
            <person name="Turgeon B."/>
            <person name="Goodwin S."/>
            <person name="Spatafora J."/>
            <person name="Crous P."/>
            <person name="Grigoriev I."/>
        </authorList>
    </citation>
    <scope>NUCLEOTIDE SEQUENCE</scope>
    <source>
        <strain evidence="8">CBS 116005</strain>
    </source>
</reference>
<dbReference type="GO" id="GO:0008270">
    <property type="term" value="F:zinc ion binding"/>
    <property type="evidence" value="ECO:0007669"/>
    <property type="project" value="UniProtKB-KW"/>
</dbReference>
<keyword evidence="3" id="KW-0677">Repeat</keyword>
<evidence type="ECO:0000313" key="8">
    <source>
        <dbReference type="EMBL" id="KAF2766735.1"/>
    </source>
</evidence>
<feature type="domain" description="RING-type" evidence="6">
    <location>
        <begin position="850"/>
        <end position="885"/>
    </location>
</feature>
<keyword evidence="4" id="KW-0479">Metal-binding</keyword>
<comment type="subcellular location">
    <subcellularLocation>
        <location evidence="1">Cytoplasm</location>
    </subcellularLocation>
</comment>
<gene>
    <name evidence="8" type="ORF">EJ03DRAFT_174495</name>
</gene>
<proteinExistence type="predicted"/>
<evidence type="ECO:0000259" key="6">
    <source>
        <dbReference type="PROSITE" id="PS50089"/>
    </source>
</evidence>
<keyword evidence="4" id="KW-0862">Zinc</keyword>
<feature type="compositionally biased region" description="Polar residues" evidence="5">
    <location>
        <begin position="38"/>
        <end position="55"/>
    </location>
</feature>
<protein>
    <recommendedName>
        <fullName evidence="10">RING-type domain-containing protein</fullName>
    </recommendedName>
</protein>